<keyword evidence="3" id="KW-1185">Reference proteome</keyword>
<dbReference type="Gene3D" id="3.90.550.10">
    <property type="entry name" value="Spore Coat Polysaccharide Biosynthesis Protein SpsA, Chain A"/>
    <property type="match status" value="1"/>
</dbReference>
<dbReference type="PANTHER" id="PTHR43685">
    <property type="entry name" value="GLYCOSYLTRANSFERASE"/>
    <property type="match status" value="1"/>
</dbReference>
<dbReference type="KEGG" id="acek:FLP30_07370"/>
<dbReference type="RefSeq" id="WP_149279240.1">
    <property type="nucleotide sequence ID" value="NZ_CP043506.1"/>
</dbReference>
<dbReference type="Pfam" id="PF00535">
    <property type="entry name" value="Glycos_transf_2"/>
    <property type="match status" value="1"/>
</dbReference>
<dbReference type="PANTHER" id="PTHR43685:SF2">
    <property type="entry name" value="GLYCOSYLTRANSFERASE 2-LIKE DOMAIN-CONTAINING PROTEIN"/>
    <property type="match status" value="1"/>
</dbReference>
<feature type="domain" description="Glycosyltransferase 2-like" evidence="1">
    <location>
        <begin position="29"/>
        <end position="156"/>
    </location>
</feature>
<organism evidence="2 3">
    <name type="scientific">Acetobacter vaccinii</name>
    <dbReference type="NCBI Taxonomy" id="2592655"/>
    <lineage>
        <taxon>Bacteria</taxon>
        <taxon>Pseudomonadati</taxon>
        <taxon>Pseudomonadota</taxon>
        <taxon>Alphaproteobacteria</taxon>
        <taxon>Acetobacterales</taxon>
        <taxon>Acetobacteraceae</taxon>
        <taxon>Acetobacter</taxon>
    </lineage>
</organism>
<dbReference type="SUPFAM" id="SSF53448">
    <property type="entry name" value="Nucleotide-diphospho-sugar transferases"/>
    <property type="match status" value="1"/>
</dbReference>
<sequence>MSVVKQWDPVPETVFSYRKRTRKPANLISICLTHFNYVDVVEECLESIAAQTHHDLEIVLVDDCSVQEQALSVMTAWMEKNRTRFYSLRCLSNSRNQGPSFSRNMAFHHALSEHVFIMDADNILYPTALEKLYAALKGGKFPAIYSQLEEFEGRAGIGHADLWDPVRMRKNNYVDVMALVRKSVWEQVGGFSHIENGWEDYDFWLKFIDHGFEPGFLPEILCRYRVHAASRTATDALAAHYDLELVMEFRHPPALIGQDVPTSAL</sequence>
<dbReference type="EMBL" id="CP043506">
    <property type="protein sequence ID" value="QEO17563.1"/>
    <property type="molecule type" value="Genomic_DNA"/>
</dbReference>
<reference evidence="2 3" key="1">
    <citation type="submission" date="2019-09" db="EMBL/GenBank/DDBJ databases">
        <title>Genome sequencing of strain KACC 21233.</title>
        <authorList>
            <person name="Heo J."/>
            <person name="Kim S.-J."/>
            <person name="Kim J.-S."/>
            <person name="Hong S.-B."/>
            <person name="Kwon S.-W."/>
        </authorList>
    </citation>
    <scope>NUCLEOTIDE SEQUENCE [LARGE SCALE GENOMIC DNA]</scope>
    <source>
        <strain evidence="2 3">KACC 21233</strain>
    </source>
</reference>
<dbReference type="Proteomes" id="UP000324536">
    <property type="component" value="Chromosome"/>
</dbReference>
<gene>
    <name evidence="2" type="ORF">FLP30_07370</name>
</gene>
<evidence type="ECO:0000313" key="2">
    <source>
        <dbReference type="EMBL" id="QEO17563.1"/>
    </source>
</evidence>
<dbReference type="InterPro" id="IPR001173">
    <property type="entry name" value="Glyco_trans_2-like"/>
</dbReference>
<keyword evidence="2" id="KW-0808">Transferase</keyword>
<dbReference type="CDD" id="cd00761">
    <property type="entry name" value="Glyco_tranf_GTA_type"/>
    <property type="match status" value="1"/>
</dbReference>
<name>A0A5C1YP04_9PROT</name>
<dbReference type="OrthoDB" id="174925at2"/>
<protein>
    <submittedName>
        <fullName evidence="2">Glycosyltransferase family 2 protein</fullName>
    </submittedName>
</protein>
<dbReference type="InterPro" id="IPR029044">
    <property type="entry name" value="Nucleotide-diphossugar_trans"/>
</dbReference>
<dbReference type="AlphaFoldDB" id="A0A5C1YP04"/>
<dbReference type="InterPro" id="IPR050834">
    <property type="entry name" value="Glycosyltransf_2"/>
</dbReference>
<dbReference type="GO" id="GO:0016740">
    <property type="term" value="F:transferase activity"/>
    <property type="evidence" value="ECO:0007669"/>
    <property type="project" value="UniProtKB-KW"/>
</dbReference>
<proteinExistence type="predicted"/>
<accession>A0A5C1YP04</accession>
<evidence type="ECO:0000313" key="3">
    <source>
        <dbReference type="Proteomes" id="UP000324536"/>
    </source>
</evidence>
<evidence type="ECO:0000259" key="1">
    <source>
        <dbReference type="Pfam" id="PF00535"/>
    </source>
</evidence>